<feature type="domain" description="Conserved hypothetical protein CHP02391" evidence="1">
    <location>
        <begin position="33"/>
        <end position="150"/>
    </location>
</feature>
<dbReference type="Proteomes" id="UP000184233">
    <property type="component" value="Unassembled WGS sequence"/>
</dbReference>
<dbReference type="NCBIfam" id="TIGR02391">
    <property type="entry name" value="hypoth_ymh"/>
    <property type="match status" value="1"/>
</dbReference>
<accession>A0A1M3L5P8</accession>
<dbReference type="InterPro" id="IPR012654">
    <property type="entry name" value="CHP02391"/>
</dbReference>
<sequence length="164" mass="18601">MLIRFESIARSVARWSYGDSSLTPIIHPFDSRDIHPCFPMNVRQLFDNGHYTQATFEAFKFIDKQVAKLSTSSESGKKLMMTAFSEISPSIRLNACSSTSERDEQEGYKFLFAGSIIAIRNPRGHEYDIHDSPGECLDYLALASLLLRRLQQAGFEIKAKTRSK</sequence>
<dbReference type="AlphaFoldDB" id="A0A1M3L5P8"/>
<protein>
    <submittedName>
        <fullName evidence="2">TIGR02391 family protein</fullName>
    </submittedName>
</protein>
<comment type="caution">
    <text evidence="2">The sequence shown here is derived from an EMBL/GenBank/DDBJ whole genome shotgun (WGS) entry which is preliminary data.</text>
</comment>
<name>A0A1M3L5P8_9BACT</name>
<gene>
    <name evidence="2" type="ORF">BGO89_04725</name>
</gene>
<dbReference type="Pfam" id="PF09509">
    <property type="entry name" value="Hypoth_Ymh"/>
    <property type="match status" value="1"/>
</dbReference>
<organism evidence="2 3">
    <name type="scientific">Candidatus Kapaibacterium thiocyanatum</name>
    <dbReference type="NCBI Taxonomy" id="1895771"/>
    <lineage>
        <taxon>Bacteria</taxon>
        <taxon>Pseudomonadati</taxon>
        <taxon>Candidatus Kapaibacteriota</taxon>
        <taxon>Candidatus Kapaibacteriia</taxon>
        <taxon>Candidatus Kapaibacteriales</taxon>
        <taxon>Candidatus Kapaibacteriaceae</taxon>
        <taxon>Candidatus Kapaibacterium</taxon>
    </lineage>
</organism>
<evidence type="ECO:0000313" key="3">
    <source>
        <dbReference type="Proteomes" id="UP000184233"/>
    </source>
</evidence>
<evidence type="ECO:0000259" key="1">
    <source>
        <dbReference type="Pfam" id="PF09509"/>
    </source>
</evidence>
<reference evidence="2 3" key="1">
    <citation type="submission" date="2016-09" db="EMBL/GenBank/DDBJ databases">
        <title>Genome-resolved meta-omics ties microbial dynamics to process performance in biotechnology for thiocyanate degradation.</title>
        <authorList>
            <person name="Kantor R.S."/>
            <person name="Huddy R.J."/>
            <person name="Iyer R."/>
            <person name="Thomas B.C."/>
            <person name="Brown C.T."/>
            <person name="Anantharaman K."/>
            <person name="Tringe S."/>
            <person name="Hettich R.L."/>
            <person name="Harrison S.T."/>
            <person name="Banfield J.F."/>
        </authorList>
    </citation>
    <scope>NUCLEOTIDE SEQUENCE [LARGE SCALE GENOMIC DNA]</scope>
    <source>
        <strain evidence="2">59-99</strain>
    </source>
</reference>
<dbReference type="EMBL" id="MKVH01000003">
    <property type="protein sequence ID" value="OJX60871.1"/>
    <property type="molecule type" value="Genomic_DNA"/>
</dbReference>
<proteinExistence type="predicted"/>
<dbReference type="STRING" id="1895771.BGO89_04725"/>
<evidence type="ECO:0000313" key="2">
    <source>
        <dbReference type="EMBL" id="OJX60871.1"/>
    </source>
</evidence>